<gene>
    <name evidence="2" type="ORF">niasHT_029103</name>
</gene>
<reference evidence="2 3" key="1">
    <citation type="submission" date="2024-10" db="EMBL/GenBank/DDBJ databases">
        <authorList>
            <person name="Kim D."/>
        </authorList>
    </citation>
    <scope>NUCLEOTIDE SEQUENCE [LARGE SCALE GENOMIC DNA]</scope>
    <source>
        <strain evidence="2">BH-2024</strain>
    </source>
</reference>
<dbReference type="EMBL" id="JBICBT010000716">
    <property type="protein sequence ID" value="KAL3104318.1"/>
    <property type="molecule type" value="Genomic_DNA"/>
</dbReference>
<name>A0ABD2KNB7_9BILA</name>
<sequence length="116" mass="13492">MLRLRIPRNSPLLFNCCVSPPKSEFARLHVARSLISGPSNFRHAFDHLIKSQQRRHYASGAMPKYTYNNRKANALLPDKWGTILFFGGFSIPMFYLIFGRTDATVWWKLEDDDDDK</sequence>
<keyword evidence="1" id="KW-0472">Membrane</keyword>
<dbReference type="Proteomes" id="UP001620626">
    <property type="component" value="Unassembled WGS sequence"/>
</dbReference>
<organism evidence="2 3">
    <name type="scientific">Heterodera trifolii</name>
    <dbReference type="NCBI Taxonomy" id="157864"/>
    <lineage>
        <taxon>Eukaryota</taxon>
        <taxon>Metazoa</taxon>
        <taxon>Ecdysozoa</taxon>
        <taxon>Nematoda</taxon>
        <taxon>Chromadorea</taxon>
        <taxon>Rhabditida</taxon>
        <taxon>Tylenchina</taxon>
        <taxon>Tylenchomorpha</taxon>
        <taxon>Tylenchoidea</taxon>
        <taxon>Heteroderidae</taxon>
        <taxon>Heteroderinae</taxon>
        <taxon>Heterodera</taxon>
    </lineage>
</organism>
<feature type="transmembrane region" description="Helical" evidence="1">
    <location>
        <begin position="80"/>
        <end position="98"/>
    </location>
</feature>
<evidence type="ECO:0000313" key="2">
    <source>
        <dbReference type="EMBL" id="KAL3104318.1"/>
    </source>
</evidence>
<comment type="caution">
    <text evidence="2">The sequence shown here is derived from an EMBL/GenBank/DDBJ whole genome shotgun (WGS) entry which is preliminary data.</text>
</comment>
<evidence type="ECO:0000256" key="1">
    <source>
        <dbReference type="SAM" id="Phobius"/>
    </source>
</evidence>
<dbReference type="AlphaFoldDB" id="A0ABD2KNB7"/>
<keyword evidence="1" id="KW-0812">Transmembrane</keyword>
<proteinExistence type="predicted"/>
<accession>A0ABD2KNB7</accession>
<protein>
    <submittedName>
        <fullName evidence="2">Uncharacterized protein</fullName>
    </submittedName>
</protein>
<evidence type="ECO:0000313" key="3">
    <source>
        <dbReference type="Proteomes" id="UP001620626"/>
    </source>
</evidence>
<keyword evidence="3" id="KW-1185">Reference proteome</keyword>
<keyword evidence="1" id="KW-1133">Transmembrane helix</keyword>